<feature type="region of interest" description="Disordered" evidence="1">
    <location>
        <begin position="192"/>
        <end position="229"/>
    </location>
</feature>
<dbReference type="InParanoid" id="A0A1J7J4Z3"/>
<organism evidence="2 3">
    <name type="scientific">Coniochaeta ligniaria NRRL 30616</name>
    <dbReference type="NCBI Taxonomy" id="1408157"/>
    <lineage>
        <taxon>Eukaryota</taxon>
        <taxon>Fungi</taxon>
        <taxon>Dikarya</taxon>
        <taxon>Ascomycota</taxon>
        <taxon>Pezizomycotina</taxon>
        <taxon>Sordariomycetes</taxon>
        <taxon>Sordariomycetidae</taxon>
        <taxon>Coniochaetales</taxon>
        <taxon>Coniochaetaceae</taxon>
        <taxon>Coniochaeta</taxon>
    </lineage>
</organism>
<accession>A0A1J7J4Z3</accession>
<name>A0A1J7J4Z3_9PEZI</name>
<protein>
    <submittedName>
        <fullName evidence="2">Uncharacterized protein</fullName>
    </submittedName>
</protein>
<feature type="compositionally biased region" description="Basic and acidic residues" evidence="1">
    <location>
        <begin position="202"/>
        <end position="229"/>
    </location>
</feature>
<dbReference type="Proteomes" id="UP000182658">
    <property type="component" value="Unassembled WGS sequence"/>
</dbReference>
<evidence type="ECO:0000313" key="2">
    <source>
        <dbReference type="EMBL" id="OIW24896.1"/>
    </source>
</evidence>
<dbReference type="EMBL" id="KV875102">
    <property type="protein sequence ID" value="OIW24896.1"/>
    <property type="molecule type" value="Genomic_DNA"/>
</dbReference>
<gene>
    <name evidence="2" type="ORF">CONLIGDRAFT_684798</name>
</gene>
<feature type="region of interest" description="Disordered" evidence="1">
    <location>
        <begin position="86"/>
        <end position="111"/>
    </location>
</feature>
<reference evidence="2 3" key="1">
    <citation type="submission" date="2016-10" db="EMBL/GenBank/DDBJ databases">
        <title>Draft genome sequence of Coniochaeta ligniaria NRRL30616, a lignocellulolytic fungus for bioabatement of inhibitors in plant biomass hydrolysates.</title>
        <authorList>
            <consortium name="DOE Joint Genome Institute"/>
            <person name="Jimenez D.J."/>
            <person name="Hector R.E."/>
            <person name="Riley R."/>
            <person name="Sun H."/>
            <person name="Grigoriev I.V."/>
            <person name="Van Elsas J.D."/>
            <person name="Nichols N.N."/>
        </authorList>
    </citation>
    <scope>NUCLEOTIDE SEQUENCE [LARGE SCALE GENOMIC DNA]</scope>
    <source>
        <strain evidence="2 3">NRRL 30616</strain>
    </source>
</reference>
<dbReference type="AlphaFoldDB" id="A0A1J7J4Z3"/>
<proteinExistence type="predicted"/>
<keyword evidence="3" id="KW-1185">Reference proteome</keyword>
<feature type="compositionally biased region" description="Basic and acidic residues" evidence="1">
    <location>
        <begin position="89"/>
        <end position="111"/>
    </location>
</feature>
<sequence>MRSVFYMAGVYNVMRPVFKSDFECVSVGLWSSYPSTTAINWEEKSDDMRTLNLALSIVLACASTATILPKHVKVVADPIILSPPGFAADEPRGRKRPREEPSIDVASPERQRIRHQIASPERQRIRHQIASPEKQRIRHQIASLEKQRGETDAAMRNLRPAAAHSSAYMQKLQRIDSELSVLKKAEDKYRILTRSSIQEQDLSPRQEKDISPRQEKDISPRQEKDISPR</sequence>
<evidence type="ECO:0000313" key="3">
    <source>
        <dbReference type="Proteomes" id="UP000182658"/>
    </source>
</evidence>
<evidence type="ECO:0000256" key="1">
    <source>
        <dbReference type="SAM" id="MobiDB-lite"/>
    </source>
</evidence>